<evidence type="ECO:0000313" key="3">
    <source>
        <dbReference type="Proteomes" id="UP001176961"/>
    </source>
</evidence>
<protein>
    <recommendedName>
        <fullName evidence="4">Secreted protein</fullName>
    </recommendedName>
</protein>
<keyword evidence="3" id="KW-1185">Reference proteome</keyword>
<reference evidence="2" key="1">
    <citation type="submission" date="2023-07" db="EMBL/GenBank/DDBJ databases">
        <authorList>
            <consortium name="CYATHOMIX"/>
        </authorList>
    </citation>
    <scope>NUCLEOTIDE SEQUENCE</scope>
    <source>
        <strain evidence="2">N/A</strain>
    </source>
</reference>
<dbReference type="PANTHER" id="PTHR34311">
    <property type="entry name" value="PROTEIN CBG21698-RELATED"/>
    <property type="match status" value="1"/>
</dbReference>
<accession>A0AA36H2Y8</accession>
<dbReference type="EMBL" id="CATQJL010000305">
    <property type="protein sequence ID" value="CAJ0603130.1"/>
    <property type="molecule type" value="Genomic_DNA"/>
</dbReference>
<dbReference type="Proteomes" id="UP001176961">
    <property type="component" value="Unassembled WGS sequence"/>
</dbReference>
<dbReference type="AlphaFoldDB" id="A0AA36H2Y8"/>
<feature type="chain" id="PRO_5041209526" description="Secreted protein" evidence="1">
    <location>
        <begin position="16"/>
        <end position="241"/>
    </location>
</feature>
<comment type="caution">
    <text evidence="2">The sequence shown here is derived from an EMBL/GenBank/DDBJ whole genome shotgun (WGS) entry which is preliminary data.</text>
</comment>
<organism evidence="2 3">
    <name type="scientific">Cylicocyclus nassatus</name>
    <name type="common">Nematode worm</name>
    <dbReference type="NCBI Taxonomy" id="53992"/>
    <lineage>
        <taxon>Eukaryota</taxon>
        <taxon>Metazoa</taxon>
        <taxon>Ecdysozoa</taxon>
        <taxon>Nematoda</taxon>
        <taxon>Chromadorea</taxon>
        <taxon>Rhabditida</taxon>
        <taxon>Rhabditina</taxon>
        <taxon>Rhabditomorpha</taxon>
        <taxon>Strongyloidea</taxon>
        <taxon>Strongylidae</taxon>
        <taxon>Cylicocyclus</taxon>
    </lineage>
</organism>
<keyword evidence="1" id="KW-0732">Signal</keyword>
<sequence length="241" mass="27155">MKFIILLGLLPFASSQQTEKCDSTKFSHCNVALGQYWNVDTSNMWNDINQLNQVMLSLMKLPYSINNYANICNGFANFYACLGPANIQNCLGLVGQVGMGRSPQDAYAYLGFMADWRFKCGAGFFAVYESSTFTSCTQSTYVNYNTDMGKVVVDYRMNITADPNNACKYAQNLMDTYATIYRNGACRATNAADAQWYGCESGREYTNAQFRHCQHSTKCRESEFCECHKNKAQFSFPAKTN</sequence>
<name>A0AA36H2Y8_CYLNA</name>
<evidence type="ECO:0000256" key="1">
    <source>
        <dbReference type="SAM" id="SignalP"/>
    </source>
</evidence>
<dbReference type="PANTHER" id="PTHR34311:SF4">
    <property type="entry name" value="NEMATODE SPECIFIC PEPTIDE FAMILY"/>
    <property type="match status" value="1"/>
</dbReference>
<evidence type="ECO:0000313" key="2">
    <source>
        <dbReference type="EMBL" id="CAJ0603130.1"/>
    </source>
</evidence>
<feature type="signal peptide" evidence="1">
    <location>
        <begin position="1"/>
        <end position="15"/>
    </location>
</feature>
<evidence type="ECO:0008006" key="4">
    <source>
        <dbReference type="Google" id="ProtNLM"/>
    </source>
</evidence>
<gene>
    <name evidence="2" type="ORF">CYNAS_LOCUS15113</name>
</gene>
<proteinExistence type="predicted"/>